<proteinExistence type="predicted"/>
<evidence type="ECO:0000256" key="1">
    <source>
        <dbReference type="ARBA" id="ARBA00022679"/>
    </source>
</evidence>
<dbReference type="GO" id="GO:0008194">
    <property type="term" value="F:UDP-glycosyltransferase activity"/>
    <property type="evidence" value="ECO:0007669"/>
    <property type="project" value="InterPro"/>
</dbReference>
<name>A0A813L7Y6_POLGL</name>
<organism evidence="2 3">
    <name type="scientific">Polarella glacialis</name>
    <name type="common">Dinoflagellate</name>
    <dbReference type="NCBI Taxonomy" id="89957"/>
    <lineage>
        <taxon>Eukaryota</taxon>
        <taxon>Sar</taxon>
        <taxon>Alveolata</taxon>
        <taxon>Dinophyceae</taxon>
        <taxon>Suessiales</taxon>
        <taxon>Suessiaceae</taxon>
        <taxon>Polarella</taxon>
    </lineage>
</organism>
<comment type="caution">
    <text evidence="2">The sequence shown here is derived from an EMBL/GenBank/DDBJ whole genome shotgun (WGS) entry which is preliminary data.</text>
</comment>
<dbReference type="PANTHER" id="PTHR48050">
    <property type="entry name" value="STEROL 3-BETA-GLUCOSYLTRANSFERASE"/>
    <property type="match status" value="1"/>
</dbReference>
<protein>
    <recommendedName>
        <fullName evidence="4">UDP-glycosyltransferases domain-containing protein</fullName>
    </recommendedName>
</protein>
<dbReference type="Gene3D" id="3.40.50.2000">
    <property type="entry name" value="Glycogen Phosphorylase B"/>
    <property type="match status" value="1"/>
</dbReference>
<dbReference type="InterPro" id="IPR050426">
    <property type="entry name" value="Glycosyltransferase_28"/>
</dbReference>
<evidence type="ECO:0008006" key="4">
    <source>
        <dbReference type="Google" id="ProtNLM"/>
    </source>
</evidence>
<dbReference type="EMBL" id="CAJNNW010033962">
    <property type="protein sequence ID" value="CAE8721084.1"/>
    <property type="molecule type" value="Genomic_DNA"/>
</dbReference>
<dbReference type="PANTHER" id="PTHR48050:SF13">
    <property type="entry name" value="STEROL 3-BETA-GLUCOSYLTRANSFERASE UGT80A2"/>
    <property type="match status" value="1"/>
</dbReference>
<accession>A0A813L7Y6</accession>
<sequence>MADEKVRIEHAGCGSERPKWGSDYSKASSSDEVLERLREARASGKRIVFVSLGTVATGRLWTLPLGHTAAGTANNDAGRPEGARGLSEYTGKELCQHVYRSCFEALGGDPNIFALLATGLCDDALEGLLHPVPSNFLVQATVPQLEVLKLCDAFVTHGGANSMHEALSFGVPLAVVPIFGDQPFNADSVARCGNSAALSQQKQQ</sequence>
<keyword evidence="1" id="KW-0808">Transferase</keyword>
<dbReference type="SUPFAM" id="SSF53756">
    <property type="entry name" value="UDP-Glycosyltransferase/glycogen phosphorylase"/>
    <property type="match status" value="1"/>
</dbReference>
<dbReference type="AlphaFoldDB" id="A0A813L7Y6"/>
<dbReference type="Pfam" id="PF00201">
    <property type="entry name" value="UDPGT"/>
    <property type="match status" value="1"/>
</dbReference>
<evidence type="ECO:0000313" key="3">
    <source>
        <dbReference type="Proteomes" id="UP000626109"/>
    </source>
</evidence>
<evidence type="ECO:0000313" key="2">
    <source>
        <dbReference type="EMBL" id="CAE8721084.1"/>
    </source>
</evidence>
<dbReference type="InterPro" id="IPR002213">
    <property type="entry name" value="UDP_glucos_trans"/>
</dbReference>
<gene>
    <name evidence="2" type="ORF">PGLA2088_LOCUS41715</name>
</gene>
<reference evidence="2" key="1">
    <citation type="submission" date="2021-02" db="EMBL/GenBank/DDBJ databases">
        <authorList>
            <person name="Dougan E. K."/>
            <person name="Rhodes N."/>
            <person name="Thang M."/>
            <person name="Chan C."/>
        </authorList>
    </citation>
    <scope>NUCLEOTIDE SEQUENCE</scope>
</reference>
<dbReference type="Proteomes" id="UP000626109">
    <property type="component" value="Unassembled WGS sequence"/>
</dbReference>